<feature type="compositionally biased region" description="Polar residues" evidence="1">
    <location>
        <begin position="50"/>
        <end position="62"/>
    </location>
</feature>
<reference evidence="2 3" key="1">
    <citation type="submission" date="2020-02" db="EMBL/GenBank/DDBJ databases">
        <authorList>
            <person name="Ferguson B K."/>
        </authorList>
    </citation>
    <scope>NUCLEOTIDE SEQUENCE [LARGE SCALE GENOMIC DNA]</scope>
</reference>
<dbReference type="AlphaFoldDB" id="A0A6H5FZ59"/>
<proteinExistence type="predicted"/>
<sequence length="62" mass="6888">MEPPERWFAGTAYNIFFLLSTGICPSPSSSPTSPIRKERIPESAHIEKLLTNTVPRQSGNTK</sequence>
<keyword evidence="3" id="KW-1185">Reference proteome</keyword>
<accession>A0A6H5FZ59</accession>
<feature type="compositionally biased region" description="Low complexity" evidence="1">
    <location>
        <begin position="25"/>
        <end position="34"/>
    </location>
</feature>
<feature type="non-terminal residue" evidence="2">
    <location>
        <position position="62"/>
    </location>
</feature>
<dbReference type="EMBL" id="CADCXU010002734">
    <property type="protein sequence ID" value="CAA9994866.1"/>
    <property type="molecule type" value="Genomic_DNA"/>
</dbReference>
<gene>
    <name evidence="2" type="ORF">NTEN_LOCUS1682</name>
</gene>
<evidence type="ECO:0000256" key="1">
    <source>
        <dbReference type="SAM" id="MobiDB-lite"/>
    </source>
</evidence>
<dbReference type="Proteomes" id="UP000479000">
    <property type="component" value="Unassembled WGS sequence"/>
</dbReference>
<organism evidence="2 3">
    <name type="scientific">Nesidiocoris tenuis</name>
    <dbReference type="NCBI Taxonomy" id="355587"/>
    <lineage>
        <taxon>Eukaryota</taxon>
        <taxon>Metazoa</taxon>
        <taxon>Ecdysozoa</taxon>
        <taxon>Arthropoda</taxon>
        <taxon>Hexapoda</taxon>
        <taxon>Insecta</taxon>
        <taxon>Pterygota</taxon>
        <taxon>Neoptera</taxon>
        <taxon>Paraneoptera</taxon>
        <taxon>Hemiptera</taxon>
        <taxon>Heteroptera</taxon>
        <taxon>Panheteroptera</taxon>
        <taxon>Cimicomorpha</taxon>
        <taxon>Miridae</taxon>
        <taxon>Dicyphina</taxon>
        <taxon>Nesidiocoris</taxon>
    </lineage>
</organism>
<feature type="region of interest" description="Disordered" evidence="1">
    <location>
        <begin position="25"/>
        <end position="62"/>
    </location>
</feature>
<evidence type="ECO:0000313" key="2">
    <source>
        <dbReference type="EMBL" id="CAA9994866.1"/>
    </source>
</evidence>
<feature type="compositionally biased region" description="Basic and acidic residues" evidence="1">
    <location>
        <begin position="35"/>
        <end position="48"/>
    </location>
</feature>
<protein>
    <submittedName>
        <fullName evidence="2">Uncharacterized protein</fullName>
    </submittedName>
</protein>
<evidence type="ECO:0000313" key="3">
    <source>
        <dbReference type="Proteomes" id="UP000479000"/>
    </source>
</evidence>
<name>A0A6H5FZ59_9HEMI</name>